<dbReference type="InterPro" id="IPR051177">
    <property type="entry name" value="CIK-Related_Protein"/>
</dbReference>
<dbReference type="Gene3D" id="1.25.10.10">
    <property type="entry name" value="Leucine-rich Repeat Variant"/>
    <property type="match status" value="1"/>
</dbReference>
<sequence length="94" mass="10708">YHFKFKVREKILIAAFCRSFQDPFAPARIAGVLALTATQQFYTAGDIAQRVMPNLSPLTLDREKQVREPAIRALRGFLDKMEQISENPELATQL</sequence>
<proteinExistence type="predicted"/>
<dbReference type="PANTHER" id="PTHR12984:SF3">
    <property type="entry name" value="N-TERMINAL KINASE-LIKE PROTEIN"/>
    <property type="match status" value="1"/>
</dbReference>
<dbReference type="InterPro" id="IPR016024">
    <property type="entry name" value="ARM-type_fold"/>
</dbReference>
<name>A0A915K8V0_ROMCU</name>
<dbReference type="OMA" id="SVADCAY"/>
<evidence type="ECO:0000313" key="1">
    <source>
        <dbReference type="Proteomes" id="UP000887565"/>
    </source>
</evidence>
<accession>A0A915K8V0</accession>
<dbReference type="InterPro" id="IPR011989">
    <property type="entry name" value="ARM-like"/>
</dbReference>
<organism evidence="1 2">
    <name type="scientific">Romanomermis culicivorax</name>
    <name type="common">Nematode worm</name>
    <dbReference type="NCBI Taxonomy" id="13658"/>
    <lineage>
        <taxon>Eukaryota</taxon>
        <taxon>Metazoa</taxon>
        <taxon>Ecdysozoa</taxon>
        <taxon>Nematoda</taxon>
        <taxon>Enoplea</taxon>
        <taxon>Dorylaimia</taxon>
        <taxon>Mermithida</taxon>
        <taxon>Mermithoidea</taxon>
        <taxon>Mermithidae</taxon>
        <taxon>Romanomermis</taxon>
    </lineage>
</organism>
<dbReference type="WBParaSite" id="nRc.2.0.1.t34605-RA">
    <property type="protein sequence ID" value="nRc.2.0.1.t34605-RA"/>
    <property type="gene ID" value="nRc.2.0.1.g34605"/>
</dbReference>
<dbReference type="PANTHER" id="PTHR12984">
    <property type="entry name" value="SCY1-RELATED S/T PROTEIN KINASE-LIKE"/>
    <property type="match status" value="1"/>
</dbReference>
<protein>
    <submittedName>
        <fullName evidence="2">Vitellogenin</fullName>
    </submittedName>
</protein>
<dbReference type="AlphaFoldDB" id="A0A915K8V0"/>
<evidence type="ECO:0000313" key="2">
    <source>
        <dbReference type="WBParaSite" id="nRc.2.0.1.t34605-RA"/>
    </source>
</evidence>
<dbReference type="Proteomes" id="UP000887565">
    <property type="component" value="Unplaced"/>
</dbReference>
<dbReference type="SUPFAM" id="SSF48371">
    <property type="entry name" value="ARM repeat"/>
    <property type="match status" value="1"/>
</dbReference>
<reference evidence="2" key="1">
    <citation type="submission" date="2022-11" db="UniProtKB">
        <authorList>
            <consortium name="WormBaseParasite"/>
        </authorList>
    </citation>
    <scope>IDENTIFICATION</scope>
</reference>
<keyword evidence="1" id="KW-1185">Reference proteome</keyword>